<dbReference type="AlphaFoldDB" id="A0A8C2HVG7"/>
<dbReference type="GO" id="GO:0003676">
    <property type="term" value="F:nucleic acid binding"/>
    <property type="evidence" value="ECO:0007669"/>
    <property type="project" value="InterPro"/>
</dbReference>
<dbReference type="Pfam" id="PF00098">
    <property type="entry name" value="zf-CCHC"/>
    <property type="match status" value="1"/>
</dbReference>
<evidence type="ECO:0000256" key="2">
    <source>
        <dbReference type="SAM" id="MobiDB-lite"/>
    </source>
</evidence>
<dbReference type="InterPro" id="IPR003309">
    <property type="entry name" value="SCAN_dom"/>
</dbReference>
<reference evidence="4" key="1">
    <citation type="submission" date="2025-08" db="UniProtKB">
        <authorList>
            <consortium name="Ensembl"/>
        </authorList>
    </citation>
    <scope>IDENTIFICATION</scope>
</reference>
<evidence type="ECO:0000256" key="1">
    <source>
        <dbReference type="PROSITE-ProRule" id="PRU00047"/>
    </source>
</evidence>
<name>A0A8C2HVG7_CYPCA</name>
<dbReference type="PANTHER" id="PTHR46888:SF13">
    <property type="entry name" value="RIBONUCLEASE H"/>
    <property type="match status" value="1"/>
</dbReference>
<feature type="region of interest" description="Disordered" evidence="2">
    <location>
        <begin position="175"/>
        <end position="203"/>
    </location>
</feature>
<dbReference type="PROSITE" id="PS50158">
    <property type="entry name" value="ZF_CCHC"/>
    <property type="match status" value="1"/>
</dbReference>
<feature type="domain" description="CCHC-type" evidence="3">
    <location>
        <begin position="213"/>
        <end position="227"/>
    </location>
</feature>
<protein>
    <recommendedName>
        <fullName evidence="3">CCHC-type domain-containing protein</fullName>
    </recommendedName>
</protein>
<dbReference type="Pfam" id="PF02023">
    <property type="entry name" value="SCAN"/>
    <property type="match status" value="1"/>
</dbReference>
<sequence length="393" mass="43599">MLVDIKLVPPFSEKDVERYFPHFERVATTSKWPRTMWTLLLQSILVGRAQEAYSALSLEKSANYDEVKTAILKAYELVPEAYRQRFRSCTKFAHDTYVEFAKQKENLFDRWCTSQKVESKEHLRQLILLEEFKNCLPEVVSVYLNEQKAVTLEQAAILADEFILTHKVKFGDKHSEVQDQSKHKRSQFVKSVPSGSSPANKMTKDGLISERACFYCKRLGHLIADCPVLSKKHKSAKTVAFVSPVPSLPLASSVANVACKNRELAGSSSFLMDGCVCLSSDPENRQAVKIWRDTGAFQSVILYDVLSFNEKSAQGSEVIVKGFGGGFLSMPLHSINLQSDLVSGDVVVALCSQIPIDGVSFILGNDLAGGKVLAVPEVISTVLKSDGPDELEL</sequence>
<dbReference type="InterPro" id="IPR036875">
    <property type="entry name" value="Znf_CCHC_sf"/>
</dbReference>
<keyword evidence="1" id="KW-0479">Metal-binding</keyword>
<dbReference type="Ensembl" id="ENSCCRT00020077417.1">
    <property type="protein sequence ID" value="ENSCCRP00020070465.1"/>
    <property type="gene ID" value="ENSCCRG00020032958.1"/>
</dbReference>
<dbReference type="InterPro" id="IPR001878">
    <property type="entry name" value="Znf_CCHC"/>
</dbReference>
<dbReference type="Proteomes" id="UP000694701">
    <property type="component" value="Unplaced"/>
</dbReference>
<organism evidence="4 5">
    <name type="scientific">Cyprinus carpio</name>
    <name type="common">Common carp</name>
    <dbReference type="NCBI Taxonomy" id="7962"/>
    <lineage>
        <taxon>Eukaryota</taxon>
        <taxon>Metazoa</taxon>
        <taxon>Chordata</taxon>
        <taxon>Craniata</taxon>
        <taxon>Vertebrata</taxon>
        <taxon>Euteleostomi</taxon>
        <taxon>Actinopterygii</taxon>
        <taxon>Neopterygii</taxon>
        <taxon>Teleostei</taxon>
        <taxon>Ostariophysi</taxon>
        <taxon>Cypriniformes</taxon>
        <taxon>Cyprinidae</taxon>
        <taxon>Cyprininae</taxon>
        <taxon>Cyprinus</taxon>
    </lineage>
</organism>
<dbReference type="SUPFAM" id="SSF47353">
    <property type="entry name" value="Retrovirus capsid dimerization domain-like"/>
    <property type="match status" value="1"/>
</dbReference>
<evidence type="ECO:0000313" key="4">
    <source>
        <dbReference type="Ensembl" id="ENSCCRP00020070465.1"/>
    </source>
</evidence>
<evidence type="ECO:0000259" key="3">
    <source>
        <dbReference type="PROSITE" id="PS50158"/>
    </source>
</evidence>
<evidence type="ECO:0000313" key="5">
    <source>
        <dbReference type="Proteomes" id="UP000694701"/>
    </source>
</evidence>
<accession>A0A8C2HVG7</accession>
<keyword evidence="1" id="KW-0863">Zinc-finger</keyword>
<dbReference type="SUPFAM" id="SSF57756">
    <property type="entry name" value="Retrovirus zinc finger-like domains"/>
    <property type="match status" value="1"/>
</dbReference>
<dbReference type="Gene3D" id="4.10.60.10">
    <property type="entry name" value="Zinc finger, CCHC-type"/>
    <property type="match status" value="1"/>
</dbReference>
<keyword evidence="1" id="KW-0862">Zinc</keyword>
<dbReference type="Gene3D" id="1.10.4020.10">
    <property type="entry name" value="DNA breaking-rejoining enzymes"/>
    <property type="match status" value="1"/>
</dbReference>
<dbReference type="PANTHER" id="PTHR46888">
    <property type="entry name" value="ZINC KNUCKLE DOMAINCONTAINING PROTEIN-RELATED"/>
    <property type="match status" value="1"/>
</dbReference>
<proteinExistence type="predicted"/>
<dbReference type="GO" id="GO:0008270">
    <property type="term" value="F:zinc ion binding"/>
    <property type="evidence" value="ECO:0007669"/>
    <property type="project" value="UniProtKB-KW"/>
</dbReference>
<dbReference type="InterPro" id="IPR038269">
    <property type="entry name" value="SCAN_sf"/>
</dbReference>